<evidence type="ECO:0000313" key="2">
    <source>
        <dbReference type="EMBL" id="GDY32979.1"/>
    </source>
</evidence>
<sequence>MTEQYTAQYVGGPLDGREDDLPESRAIPGSIVTHTYLHAGPKIETFYQLYRTDEGRWEYRLLRPR</sequence>
<dbReference type="AlphaFoldDB" id="A0A4D4JF84"/>
<evidence type="ECO:0000256" key="1">
    <source>
        <dbReference type="SAM" id="MobiDB-lite"/>
    </source>
</evidence>
<organism evidence="2 3">
    <name type="scientific">Gandjariella thermophila</name>
    <dbReference type="NCBI Taxonomy" id="1931992"/>
    <lineage>
        <taxon>Bacteria</taxon>
        <taxon>Bacillati</taxon>
        <taxon>Actinomycetota</taxon>
        <taxon>Actinomycetes</taxon>
        <taxon>Pseudonocardiales</taxon>
        <taxon>Pseudonocardiaceae</taxon>
        <taxon>Gandjariella</taxon>
    </lineage>
</organism>
<keyword evidence="3" id="KW-1185">Reference proteome</keyword>
<protein>
    <submittedName>
        <fullName evidence="2">Uncharacterized protein</fullName>
    </submittedName>
</protein>
<name>A0A4D4JF84_9PSEU</name>
<feature type="region of interest" description="Disordered" evidence="1">
    <location>
        <begin position="1"/>
        <end position="24"/>
    </location>
</feature>
<gene>
    <name evidence="2" type="ORF">GTS_46120</name>
</gene>
<accession>A0A4D4JF84</accession>
<evidence type="ECO:0000313" key="3">
    <source>
        <dbReference type="Proteomes" id="UP000298860"/>
    </source>
</evidence>
<dbReference type="EMBL" id="BJFL01000031">
    <property type="protein sequence ID" value="GDY32979.1"/>
    <property type="molecule type" value="Genomic_DNA"/>
</dbReference>
<proteinExistence type="predicted"/>
<dbReference type="Proteomes" id="UP000298860">
    <property type="component" value="Unassembled WGS sequence"/>
</dbReference>
<dbReference type="OrthoDB" id="5192770at2"/>
<reference evidence="3" key="1">
    <citation type="submission" date="2019-04" db="EMBL/GenBank/DDBJ databases">
        <title>Draft genome sequence of Pseudonocardiaceae bacterium SL3-2-4.</title>
        <authorList>
            <person name="Ningsih F."/>
            <person name="Yokota A."/>
            <person name="Sakai Y."/>
            <person name="Nanatani K."/>
            <person name="Yabe S."/>
            <person name="Oetari A."/>
            <person name="Sjamsuridzal W."/>
        </authorList>
    </citation>
    <scope>NUCLEOTIDE SEQUENCE [LARGE SCALE GENOMIC DNA]</scope>
    <source>
        <strain evidence="3">SL3-2-4</strain>
    </source>
</reference>
<comment type="caution">
    <text evidence="2">The sequence shown here is derived from an EMBL/GenBank/DDBJ whole genome shotgun (WGS) entry which is preliminary data.</text>
</comment>
<dbReference type="RefSeq" id="WP_137815957.1">
    <property type="nucleotide sequence ID" value="NZ_BJFL01000031.1"/>
</dbReference>